<evidence type="ECO:0000256" key="2">
    <source>
        <dbReference type="ARBA" id="ARBA00022833"/>
    </source>
</evidence>
<evidence type="ECO:0000313" key="8">
    <source>
        <dbReference type="Proteomes" id="UP000813444"/>
    </source>
</evidence>
<evidence type="ECO:0000256" key="5">
    <source>
        <dbReference type="ARBA" id="ARBA00023163"/>
    </source>
</evidence>
<evidence type="ECO:0000313" key="7">
    <source>
        <dbReference type="EMBL" id="KAH7305204.1"/>
    </source>
</evidence>
<keyword evidence="6" id="KW-0539">Nucleus</keyword>
<keyword evidence="8" id="KW-1185">Reference proteome</keyword>
<dbReference type="InterPro" id="IPR052360">
    <property type="entry name" value="Transcr_Regulatory_Proteins"/>
</dbReference>
<dbReference type="Pfam" id="PF11951">
    <property type="entry name" value="Fungal_trans_2"/>
    <property type="match status" value="1"/>
</dbReference>
<dbReference type="InterPro" id="IPR021858">
    <property type="entry name" value="Fun_TF"/>
</dbReference>
<dbReference type="GO" id="GO:0046872">
    <property type="term" value="F:metal ion binding"/>
    <property type="evidence" value="ECO:0007669"/>
    <property type="project" value="UniProtKB-KW"/>
</dbReference>
<dbReference type="PANTHER" id="PTHR36206:SF12">
    <property type="entry name" value="ASPERCRYPTIN BIOSYNTHESIS CLUSTER-SPECIFIC TRANSCRIPTION REGULATOR ATNN-RELATED"/>
    <property type="match status" value="1"/>
</dbReference>
<name>A0A8K0SFP0_9HYPO</name>
<gene>
    <name evidence="7" type="ORF">B0I35DRAFT_493086</name>
</gene>
<keyword evidence="3" id="KW-0805">Transcription regulation</keyword>
<dbReference type="Proteomes" id="UP000813444">
    <property type="component" value="Unassembled WGS sequence"/>
</dbReference>
<dbReference type="AlphaFoldDB" id="A0A8K0SFP0"/>
<proteinExistence type="predicted"/>
<evidence type="ECO:0000256" key="3">
    <source>
        <dbReference type="ARBA" id="ARBA00023015"/>
    </source>
</evidence>
<keyword evidence="1" id="KW-0479">Metal-binding</keyword>
<dbReference type="PANTHER" id="PTHR36206">
    <property type="entry name" value="ASPERCRYPTIN BIOSYNTHESIS CLUSTER-SPECIFIC TRANSCRIPTION REGULATOR ATNN-RELATED"/>
    <property type="match status" value="1"/>
</dbReference>
<evidence type="ECO:0000256" key="4">
    <source>
        <dbReference type="ARBA" id="ARBA00023125"/>
    </source>
</evidence>
<sequence>MARPLRRINVAEADISAPWKILLEPTGLGETEYRLLHFYASRTASALDGHFQDDLWRSLVLQSSTRVGQLRWHGLQYYGKAINMLNQHISSNKWAYLEETLLCCVLCIKFEWIAGNRTKALVHLRSSIQILREWQASSTSPFSSSTSFWSPGGYMIRSTLSPLYVRLSLEASMFAKKKEAVPIPPKPLLQPAIKDFVTLKDARDSLYDILGDEFLFRKQPGGLHTASDQQPTTTERFSQWSLSLKGLLQGLGSPLNSTPAAVTLRIWLRIVKVMLEVSGMGYDECVFDQYTQDFSDAVDLAALIYSEDASAFLADTSVVAVLFYVATKCRHPQIRRRAVSLLESSSRQEGIWHSALAVQMATKIIELEENAVGGEVSSETDIPPDVRLLARIYVWEDW</sequence>
<keyword evidence="4" id="KW-0238">DNA-binding</keyword>
<evidence type="ECO:0000256" key="6">
    <source>
        <dbReference type="ARBA" id="ARBA00023242"/>
    </source>
</evidence>
<accession>A0A8K0SFP0</accession>
<protein>
    <submittedName>
        <fullName evidence="7">Uncharacterized protein</fullName>
    </submittedName>
</protein>
<comment type="caution">
    <text evidence="7">The sequence shown here is derived from an EMBL/GenBank/DDBJ whole genome shotgun (WGS) entry which is preliminary data.</text>
</comment>
<organism evidence="7 8">
    <name type="scientific">Stachybotrys elegans</name>
    <dbReference type="NCBI Taxonomy" id="80388"/>
    <lineage>
        <taxon>Eukaryota</taxon>
        <taxon>Fungi</taxon>
        <taxon>Dikarya</taxon>
        <taxon>Ascomycota</taxon>
        <taxon>Pezizomycotina</taxon>
        <taxon>Sordariomycetes</taxon>
        <taxon>Hypocreomycetidae</taxon>
        <taxon>Hypocreales</taxon>
        <taxon>Stachybotryaceae</taxon>
        <taxon>Stachybotrys</taxon>
    </lineage>
</organism>
<keyword evidence="5" id="KW-0804">Transcription</keyword>
<evidence type="ECO:0000256" key="1">
    <source>
        <dbReference type="ARBA" id="ARBA00022723"/>
    </source>
</evidence>
<dbReference type="GO" id="GO:0003677">
    <property type="term" value="F:DNA binding"/>
    <property type="evidence" value="ECO:0007669"/>
    <property type="project" value="UniProtKB-KW"/>
</dbReference>
<dbReference type="OrthoDB" id="3598904at2759"/>
<reference evidence="7" key="1">
    <citation type="journal article" date="2021" name="Nat. Commun.">
        <title>Genetic determinants of endophytism in the Arabidopsis root mycobiome.</title>
        <authorList>
            <person name="Mesny F."/>
            <person name="Miyauchi S."/>
            <person name="Thiergart T."/>
            <person name="Pickel B."/>
            <person name="Atanasova L."/>
            <person name="Karlsson M."/>
            <person name="Huettel B."/>
            <person name="Barry K.W."/>
            <person name="Haridas S."/>
            <person name="Chen C."/>
            <person name="Bauer D."/>
            <person name="Andreopoulos W."/>
            <person name="Pangilinan J."/>
            <person name="LaButti K."/>
            <person name="Riley R."/>
            <person name="Lipzen A."/>
            <person name="Clum A."/>
            <person name="Drula E."/>
            <person name="Henrissat B."/>
            <person name="Kohler A."/>
            <person name="Grigoriev I.V."/>
            <person name="Martin F.M."/>
            <person name="Hacquard S."/>
        </authorList>
    </citation>
    <scope>NUCLEOTIDE SEQUENCE</scope>
    <source>
        <strain evidence="7">MPI-CAGE-CH-0235</strain>
    </source>
</reference>
<dbReference type="EMBL" id="JAGPNK010000019">
    <property type="protein sequence ID" value="KAH7305204.1"/>
    <property type="molecule type" value="Genomic_DNA"/>
</dbReference>
<keyword evidence="2" id="KW-0862">Zinc</keyword>